<dbReference type="Pfam" id="PF00089">
    <property type="entry name" value="Trypsin"/>
    <property type="match status" value="1"/>
</dbReference>
<protein>
    <recommendedName>
        <fullName evidence="3">Peptidase S1 domain-containing protein</fullName>
    </recommendedName>
</protein>
<organism evidence="4 5">
    <name type="scientific">Trichonephila clavata</name>
    <name type="common">Joro spider</name>
    <name type="synonym">Nephila clavata</name>
    <dbReference type="NCBI Taxonomy" id="2740835"/>
    <lineage>
        <taxon>Eukaryota</taxon>
        <taxon>Metazoa</taxon>
        <taxon>Ecdysozoa</taxon>
        <taxon>Arthropoda</taxon>
        <taxon>Chelicerata</taxon>
        <taxon>Arachnida</taxon>
        <taxon>Araneae</taxon>
        <taxon>Araneomorphae</taxon>
        <taxon>Entelegynae</taxon>
        <taxon>Araneoidea</taxon>
        <taxon>Nephilidae</taxon>
        <taxon>Trichonephila</taxon>
    </lineage>
</organism>
<gene>
    <name evidence="4" type="ORF">TNCT_703281</name>
</gene>
<feature type="domain" description="Peptidase S1" evidence="3">
    <location>
        <begin position="8"/>
        <end position="82"/>
    </location>
</feature>
<comment type="similarity">
    <text evidence="2">Belongs to the peptidase S1 family. CLIP subfamily.</text>
</comment>
<proteinExistence type="inferred from homology"/>
<keyword evidence="5" id="KW-1185">Reference proteome</keyword>
<dbReference type="InterPro" id="IPR009003">
    <property type="entry name" value="Peptidase_S1_PA"/>
</dbReference>
<dbReference type="Proteomes" id="UP000887116">
    <property type="component" value="Unassembled WGS sequence"/>
</dbReference>
<dbReference type="SUPFAM" id="SSF50494">
    <property type="entry name" value="Trypsin-like serine proteases"/>
    <property type="match status" value="1"/>
</dbReference>
<dbReference type="AlphaFoldDB" id="A0A8X6KN85"/>
<dbReference type="GO" id="GO:0006508">
    <property type="term" value="P:proteolysis"/>
    <property type="evidence" value="ECO:0007669"/>
    <property type="project" value="InterPro"/>
</dbReference>
<dbReference type="EMBL" id="BMAO01002121">
    <property type="protein sequence ID" value="GFQ78406.1"/>
    <property type="molecule type" value="Genomic_DNA"/>
</dbReference>
<evidence type="ECO:0000313" key="5">
    <source>
        <dbReference type="Proteomes" id="UP000887116"/>
    </source>
</evidence>
<evidence type="ECO:0000256" key="1">
    <source>
        <dbReference type="ARBA" id="ARBA00023157"/>
    </source>
</evidence>
<reference evidence="4" key="1">
    <citation type="submission" date="2020-07" db="EMBL/GenBank/DDBJ databases">
        <title>Multicomponent nature underlies the extraordinary mechanical properties of spider dragline silk.</title>
        <authorList>
            <person name="Kono N."/>
            <person name="Nakamura H."/>
            <person name="Mori M."/>
            <person name="Yoshida Y."/>
            <person name="Ohtoshi R."/>
            <person name="Malay A.D."/>
            <person name="Moran D.A.P."/>
            <person name="Tomita M."/>
            <person name="Numata K."/>
            <person name="Arakawa K."/>
        </authorList>
    </citation>
    <scope>NUCLEOTIDE SEQUENCE</scope>
</reference>
<dbReference type="InterPro" id="IPR043504">
    <property type="entry name" value="Peptidase_S1_PA_chymotrypsin"/>
</dbReference>
<evidence type="ECO:0000256" key="2">
    <source>
        <dbReference type="ARBA" id="ARBA00024195"/>
    </source>
</evidence>
<dbReference type="PANTHER" id="PTHR24256">
    <property type="entry name" value="TRYPTASE-RELATED"/>
    <property type="match status" value="1"/>
</dbReference>
<dbReference type="InterPro" id="IPR001254">
    <property type="entry name" value="Trypsin_dom"/>
</dbReference>
<name>A0A8X6KN85_TRICU</name>
<evidence type="ECO:0000313" key="4">
    <source>
        <dbReference type="EMBL" id="GFQ78406.1"/>
    </source>
</evidence>
<comment type="caution">
    <text evidence="4">The sequence shown here is derived from an EMBL/GenBank/DDBJ whole genome shotgun (WGS) entry which is preliminary data.</text>
</comment>
<accession>A0A8X6KN85</accession>
<evidence type="ECO:0000259" key="3">
    <source>
        <dbReference type="Pfam" id="PF00089"/>
    </source>
</evidence>
<dbReference type="Gene3D" id="2.40.10.10">
    <property type="entry name" value="Trypsin-like serine proteases"/>
    <property type="match status" value="1"/>
</dbReference>
<dbReference type="OrthoDB" id="7820396at2759"/>
<dbReference type="GO" id="GO:0004252">
    <property type="term" value="F:serine-type endopeptidase activity"/>
    <property type="evidence" value="ECO:0007669"/>
    <property type="project" value="InterPro"/>
</dbReference>
<dbReference type="InterPro" id="IPR051487">
    <property type="entry name" value="Ser/Thr_Proteases_Immune/Dev"/>
</dbReference>
<sequence>MDAVNIIVGIGIHDLTKPDQEIRSRKIKMHPQFDVGYLEHDLALIMLETPVTLSKNIGTICLPYDGPYEKAGTIAVIAGWGFLTEGNIL</sequence>
<keyword evidence="1" id="KW-1015">Disulfide bond</keyword>